<accession>A0A0A9XZ08</accession>
<evidence type="ECO:0000259" key="9">
    <source>
        <dbReference type="PROSITE" id="PS50850"/>
    </source>
</evidence>
<name>A0A0A9XZ08_LYGHE</name>
<feature type="transmembrane region" description="Helical" evidence="8">
    <location>
        <begin position="56"/>
        <end position="77"/>
    </location>
</feature>
<gene>
    <name evidence="11" type="ORF">CM83_55898</name>
    <name evidence="13" type="ORF">CM83_55902</name>
    <name evidence="12" type="ORF">CM83_55906</name>
    <name evidence="10" type="ORF">CM83_55909</name>
</gene>
<dbReference type="AlphaFoldDB" id="A0A0A9XZ08"/>
<keyword evidence="4" id="KW-0762">Sugar transport</keyword>
<evidence type="ECO:0000256" key="2">
    <source>
        <dbReference type="ARBA" id="ARBA00022448"/>
    </source>
</evidence>
<evidence type="ECO:0000256" key="6">
    <source>
        <dbReference type="ARBA" id="ARBA00022989"/>
    </source>
</evidence>
<dbReference type="PANTHER" id="PTHR48021">
    <property type="match status" value="1"/>
</dbReference>
<dbReference type="PROSITE" id="PS00216">
    <property type="entry name" value="SUGAR_TRANSPORT_1"/>
    <property type="match status" value="2"/>
</dbReference>
<evidence type="ECO:0000313" key="13">
    <source>
        <dbReference type="EMBL" id="JAG25340.1"/>
    </source>
</evidence>
<dbReference type="EMBL" id="GBHO01018265">
    <property type="protein sequence ID" value="JAG25339.1"/>
    <property type="molecule type" value="Transcribed_RNA"/>
</dbReference>
<evidence type="ECO:0000256" key="3">
    <source>
        <dbReference type="ARBA" id="ARBA00022475"/>
    </source>
</evidence>
<feature type="transmembrane region" description="Helical" evidence="8">
    <location>
        <begin position="311"/>
        <end position="333"/>
    </location>
</feature>
<feature type="transmembrane region" description="Helical" evidence="8">
    <location>
        <begin position="248"/>
        <end position="273"/>
    </location>
</feature>
<evidence type="ECO:0000313" key="12">
    <source>
        <dbReference type="EMBL" id="JAG25339.1"/>
    </source>
</evidence>
<dbReference type="InterPro" id="IPR005828">
    <property type="entry name" value="MFS_sugar_transport-like"/>
</dbReference>
<comment type="subcellular location">
    <subcellularLocation>
        <location evidence="1">Cell membrane</location>
        <topology evidence="1">Multi-pass membrane protein</topology>
    </subcellularLocation>
</comment>
<dbReference type="PANTHER" id="PTHR48021:SF46">
    <property type="entry name" value="MAJOR FACILITATOR SUPERFAMILY (MFS) PROFILE DOMAIN-CONTAINING PROTEIN"/>
    <property type="match status" value="1"/>
</dbReference>
<feature type="transmembrane region" description="Helical" evidence="8">
    <location>
        <begin position="409"/>
        <end position="434"/>
    </location>
</feature>
<feature type="transmembrane region" description="Helical" evidence="8">
    <location>
        <begin position="385"/>
        <end position="403"/>
    </location>
</feature>
<reference evidence="10" key="1">
    <citation type="journal article" date="2014" name="PLoS ONE">
        <title>Transcriptome-Based Identification of ABC Transporters in the Western Tarnished Plant Bug Lygus hesperus.</title>
        <authorList>
            <person name="Hull J.J."/>
            <person name="Chaney K."/>
            <person name="Geib S.M."/>
            <person name="Fabrick J.A."/>
            <person name="Brent C.S."/>
            <person name="Walsh D."/>
            <person name="Lavine L.C."/>
        </authorList>
    </citation>
    <scope>NUCLEOTIDE SEQUENCE</scope>
</reference>
<feature type="transmembrane region" description="Helical" evidence="8">
    <location>
        <begin position="84"/>
        <end position="104"/>
    </location>
</feature>
<dbReference type="InterPro" id="IPR036259">
    <property type="entry name" value="MFS_trans_sf"/>
</dbReference>
<keyword evidence="2" id="KW-0813">Transport</keyword>
<evidence type="ECO:0000256" key="8">
    <source>
        <dbReference type="SAM" id="Phobius"/>
    </source>
</evidence>
<dbReference type="FunFam" id="1.20.1250.20:FF:000218">
    <property type="entry name" value="facilitated trehalose transporter Tret1"/>
    <property type="match status" value="1"/>
</dbReference>
<feature type="transmembrane region" description="Helical" evidence="8">
    <location>
        <begin position="143"/>
        <end position="160"/>
    </location>
</feature>
<dbReference type="PROSITE" id="PS50850">
    <property type="entry name" value="MFS"/>
    <property type="match status" value="1"/>
</dbReference>
<evidence type="ECO:0000256" key="7">
    <source>
        <dbReference type="ARBA" id="ARBA00023136"/>
    </source>
</evidence>
<dbReference type="InterPro" id="IPR003663">
    <property type="entry name" value="Sugar/inositol_transpt"/>
</dbReference>
<dbReference type="GO" id="GO:0022857">
    <property type="term" value="F:transmembrane transporter activity"/>
    <property type="evidence" value="ECO:0007669"/>
    <property type="project" value="InterPro"/>
</dbReference>
<feature type="transmembrane region" description="Helical" evidence="8">
    <location>
        <begin position="345"/>
        <end position="364"/>
    </location>
</feature>
<evidence type="ECO:0000256" key="5">
    <source>
        <dbReference type="ARBA" id="ARBA00022692"/>
    </source>
</evidence>
<dbReference type="EMBL" id="GBHO01019008">
    <property type="protein sequence ID" value="JAG24596.1"/>
    <property type="molecule type" value="Transcribed_RNA"/>
</dbReference>
<dbReference type="GO" id="GO:0005886">
    <property type="term" value="C:plasma membrane"/>
    <property type="evidence" value="ECO:0007669"/>
    <property type="project" value="UniProtKB-SubCell"/>
</dbReference>
<keyword evidence="6 8" id="KW-1133">Transmembrane helix</keyword>
<evidence type="ECO:0000256" key="1">
    <source>
        <dbReference type="ARBA" id="ARBA00004651"/>
    </source>
</evidence>
<reference evidence="10" key="2">
    <citation type="submission" date="2014-07" db="EMBL/GenBank/DDBJ databases">
        <authorList>
            <person name="Hull J."/>
        </authorList>
    </citation>
    <scope>NUCLEOTIDE SEQUENCE</scope>
</reference>
<keyword evidence="5 8" id="KW-0812">Transmembrane</keyword>
<evidence type="ECO:0000313" key="10">
    <source>
        <dbReference type="EMBL" id="JAG24596.1"/>
    </source>
</evidence>
<dbReference type="Gene3D" id="1.20.1250.20">
    <property type="entry name" value="MFS general substrate transporter like domains"/>
    <property type="match status" value="1"/>
</dbReference>
<dbReference type="PROSITE" id="PS00217">
    <property type="entry name" value="SUGAR_TRANSPORT_2"/>
    <property type="match status" value="1"/>
</dbReference>
<proteinExistence type="predicted"/>
<dbReference type="InterPro" id="IPR020846">
    <property type="entry name" value="MFS_dom"/>
</dbReference>
<feature type="domain" description="Major facilitator superfamily (MFS) profile" evidence="9">
    <location>
        <begin position="1"/>
        <end position="437"/>
    </location>
</feature>
<evidence type="ECO:0000313" key="11">
    <source>
        <dbReference type="EMBL" id="JAG24609.1"/>
    </source>
</evidence>
<keyword evidence="7 8" id="KW-0472">Membrane</keyword>
<sequence length="504" mass="55718">MFHNLLSVGPYGQWIVAIMATICSLTSGQFYAWPAAALPKINSGSAGFSLTDNESAWMITITFLGNILSPIPSGALMDRIGRRSTLSLGLLVAITSWLILAFQTDIVSILIARFLSGVWGGIVYTVVPAFLGEVVDPKIRGSMGAVFGVMLYVGALYESLASNVSYQLFIFISMIPPIILFVGFLFIPESPYYYLRKEKREKAKNSIIWLKGRCSDEDLDILQQRVQEQLEMKGTFCDIFRTKAGRKAFIIVEVLQAVQRCSGVTFLFAYTTVVVPESWLSPQDSFLLLTIVWITCSLLSSTFMDKFGRKTLLCISCLGSGLGMSAAAVWYYLRDFSEIDTSTTNYIPLLFLIFSGIFYSMGIVSIPTIVQSELFPVNVKSKGSALACITANIFSGISTRFFYDINDAIWVYFNFVIMGVSPLICVVFILTVMVETKGKSLEMIQDMLNGHKVVKPVAERFVISQGLGKGSPNEDPDQIATSLPSSLIPSQIPFGLDRPSFEFF</sequence>
<dbReference type="EMBL" id="GBHO01018995">
    <property type="protein sequence ID" value="JAG24609.1"/>
    <property type="molecule type" value="Transcribed_RNA"/>
</dbReference>
<dbReference type="PRINTS" id="PR00171">
    <property type="entry name" value="SUGRTRNSPORT"/>
</dbReference>
<dbReference type="InterPro" id="IPR005829">
    <property type="entry name" value="Sugar_transporter_CS"/>
</dbReference>
<feature type="transmembrane region" description="Helical" evidence="8">
    <location>
        <begin position="285"/>
        <end position="304"/>
    </location>
</feature>
<evidence type="ECO:0000256" key="4">
    <source>
        <dbReference type="ARBA" id="ARBA00022597"/>
    </source>
</evidence>
<protein>
    <recommendedName>
        <fullName evidence="9">Major facilitator superfamily (MFS) profile domain-containing protein</fullName>
    </recommendedName>
</protein>
<feature type="transmembrane region" description="Helical" evidence="8">
    <location>
        <begin position="110"/>
        <end position="131"/>
    </location>
</feature>
<dbReference type="SUPFAM" id="SSF103473">
    <property type="entry name" value="MFS general substrate transporter"/>
    <property type="match status" value="1"/>
</dbReference>
<feature type="transmembrane region" description="Helical" evidence="8">
    <location>
        <begin position="166"/>
        <end position="187"/>
    </location>
</feature>
<dbReference type="Pfam" id="PF00083">
    <property type="entry name" value="Sugar_tr"/>
    <property type="match status" value="1"/>
</dbReference>
<keyword evidence="3" id="KW-1003">Cell membrane</keyword>
<dbReference type="EMBL" id="GBHO01018264">
    <property type="protein sequence ID" value="JAG25340.1"/>
    <property type="molecule type" value="Transcribed_RNA"/>
</dbReference>
<dbReference type="InterPro" id="IPR050549">
    <property type="entry name" value="MFS_Trehalose_Transporter"/>
</dbReference>
<feature type="transmembrane region" description="Helical" evidence="8">
    <location>
        <begin position="12"/>
        <end position="36"/>
    </location>
</feature>
<organism evidence="10">
    <name type="scientific">Lygus hesperus</name>
    <name type="common">Western plant bug</name>
    <dbReference type="NCBI Taxonomy" id="30085"/>
    <lineage>
        <taxon>Eukaryota</taxon>
        <taxon>Metazoa</taxon>
        <taxon>Ecdysozoa</taxon>
        <taxon>Arthropoda</taxon>
        <taxon>Hexapoda</taxon>
        <taxon>Insecta</taxon>
        <taxon>Pterygota</taxon>
        <taxon>Neoptera</taxon>
        <taxon>Paraneoptera</taxon>
        <taxon>Hemiptera</taxon>
        <taxon>Heteroptera</taxon>
        <taxon>Panheteroptera</taxon>
        <taxon>Cimicomorpha</taxon>
        <taxon>Miridae</taxon>
        <taxon>Mirini</taxon>
        <taxon>Lygus</taxon>
    </lineage>
</organism>